<organism evidence="1">
    <name type="scientific">marine sediment metagenome</name>
    <dbReference type="NCBI Taxonomy" id="412755"/>
    <lineage>
        <taxon>unclassified sequences</taxon>
        <taxon>metagenomes</taxon>
        <taxon>ecological metagenomes</taxon>
    </lineage>
</organism>
<dbReference type="AlphaFoldDB" id="X1UGP3"/>
<gene>
    <name evidence="1" type="ORF">S12H4_60854</name>
</gene>
<proteinExistence type="predicted"/>
<protein>
    <submittedName>
        <fullName evidence="1">Uncharacterized protein</fullName>
    </submittedName>
</protein>
<reference evidence="1" key="1">
    <citation type="journal article" date="2014" name="Front. Microbiol.">
        <title>High frequency of phylogenetically diverse reductive dehalogenase-homologous genes in deep subseafloor sedimentary metagenomes.</title>
        <authorList>
            <person name="Kawai M."/>
            <person name="Futagami T."/>
            <person name="Toyoda A."/>
            <person name="Takaki Y."/>
            <person name="Nishi S."/>
            <person name="Hori S."/>
            <person name="Arai W."/>
            <person name="Tsubouchi T."/>
            <person name="Morono Y."/>
            <person name="Uchiyama I."/>
            <person name="Ito T."/>
            <person name="Fujiyama A."/>
            <person name="Inagaki F."/>
            <person name="Takami H."/>
        </authorList>
    </citation>
    <scope>NUCLEOTIDE SEQUENCE</scope>
    <source>
        <strain evidence="1">Expedition CK06-06</strain>
    </source>
</reference>
<feature type="non-terminal residue" evidence="1">
    <location>
        <position position="30"/>
    </location>
</feature>
<accession>X1UGP3</accession>
<sequence>MRNEVIIEYPKVTKFLKGEFEMTRKKLLML</sequence>
<dbReference type="EMBL" id="BARW01040177">
    <property type="protein sequence ID" value="GAJ16668.1"/>
    <property type="molecule type" value="Genomic_DNA"/>
</dbReference>
<name>X1UGP3_9ZZZZ</name>
<comment type="caution">
    <text evidence="1">The sequence shown here is derived from an EMBL/GenBank/DDBJ whole genome shotgun (WGS) entry which is preliminary data.</text>
</comment>
<evidence type="ECO:0000313" key="1">
    <source>
        <dbReference type="EMBL" id="GAJ16668.1"/>
    </source>
</evidence>